<evidence type="ECO:0000313" key="2">
    <source>
        <dbReference type="Proteomes" id="UP000000715"/>
    </source>
</evidence>
<feature type="compositionally biased region" description="Basic and acidic residues" evidence="1">
    <location>
        <begin position="235"/>
        <end position="246"/>
    </location>
</feature>
<reference evidence="3" key="1">
    <citation type="submission" date="2025-08" db="UniProtKB">
        <authorList>
            <consortium name="RefSeq"/>
        </authorList>
    </citation>
    <scope>IDENTIFICATION</scope>
    <source>
        <tissue evidence="3">Brain</tissue>
    </source>
</reference>
<sequence>MVCVCVRKCIPGPLPGPFLLRKGISSSIVIALSCALELPAQLVREEQGTDRESLEFRGFLRAESPVVRAGEEENAFWEEGVQPKTEQEKVRSKAQQRWTPTPPHQVALGRTVATEWCLSSSEGAWPGTQSVCRLPGRLASVVTTLETRGHGKDLANICPEGASHLPGDGAARRSGEMLILASQCLPTGDGHTRMPPCSQCPGGPVAEEESDSSSSCWNSPLNGGDMPALDPGSELDIRTPADTVGH</sequence>
<dbReference type="AlphaFoldDB" id="A0A8U0S7X5"/>
<dbReference type="RefSeq" id="XP_044936239.1">
    <property type="nucleotide sequence ID" value="XM_045080304.1"/>
</dbReference>
<keyword evidence="2" id="KW-1185">Reference proteome</keyword>
<protein>
    <submittedName>
        <fullName evidence="3">Uncharacterized protein LOC106003500</fullName>
    </submittedName>
</protein>
<dbReference type="GeneID" id="106003500"/>
<proteinExistence type="predicted"/>
<accession>A0A8U0S7X5</accession>
<evidence type="ECO:0000256" key="1">
    <source>
        <dbReference type="SAM" id="MobiDB-lite"/>
    </source>
</evidence>
<dbReference type="PROSITE" id="PS51257">
    <property type="entry name" value="PROKAR_LIPOPROTEIN"/>
    <property type="match status" value="1"/>
</dbReference>
<gene>
    <name evidence="3" type="primary">LOC106003500</name>
</gene>
<organism evidence="2 3">
    <name type="scientific">Mustela putorius furo</name>
    <name type="common">European domestic ferret</name>
    <name type="synonym">Mustela furo</name>
    <dbReference type="NCBI Taxonomy" id="9669"/>
    <lineage>
        <taxon>Eukaryota</taxon>
        <taxon>Metazoa</taxon>
        <taxon>Chordata</taxon>
        <taxon>Craniata</taxon>
        <taxon>Vertebrata</taxon>
        <taxon>Euteleostomi</taxon>
        <taxon>Mammalia</taxon>
        <taxon>Eutheria</taxon>
        <taxon>Laurasiatheria</taxon>
        <taxon>Carnivora</taxon>
        <taxon>Caniformia</taxon>
        <taxon>Musteloidea</taxon>
        <taxon>Mustelidae</taxon>
        <taxon>Mustelinae</taxon>
        <taxon>Mustela</taxon>
    </lineage>
</organism>
<dbReference type="Proteomes" id="UP000000715">
    <property type="component" value="Unplaced"/>
</dbReference>
<feature type="region of interest" description="Disordered" evidence="1">
    <location>
        <begin position="190"/>
        <end position="246"/>
    </location>
</feature>
<name>A0A8U0S7X5_MUSPF</name>
<evidence type="ECO:0000313" key="3">
    <source>
        <dbReference type="RefSeq" id="XP_044936239.1"/>
    </source>
</evidence>